<proteinExistence type="predicted"/>
<feature type="compositionally biased region" description="Basic and acidic residues" evidence="1">
    <location>
        <begin position="206"/>
        <end position="220"/>
    </location>
</feature>
<evidence type="ECO:0008006" key="4">
    <source>
        <dbReference type="Google" id="ProtNLM"/>
    </source>
</evidence>
<dbReference type="PANTHER" id="PTHR12761">
    <property type="entry name" value="HERMANSKY-PUDLAK SYNDROME PROTEIN 1"/>
    <property type="match status" value="1"/>
</dbReference>
<feature type="compositionally biased region" description="Polar residues" evidence="1">
    <location>
        <begin position="315"/>
        <end position="331"/>
    </location>
</feature>
<keyword evidence="3" id="KW-1185">Reference proteome</keyword>
<protein>
    <recommendedName>
        <fullName evidence="4">CCZ1/INTU/HSP4 first Longin domain-containing protein</fullName>
    </recommendedName>
</protein>
<dbReference type="Proteomes" id="UP001281761">
    <property type="component" value="Unassembled WGS sequence"/>
</dbReference>
<evidence type="ECO:0000313" key="2">
    <source>
        <dbReference type="EMBL" id="KAK2961357.1"/>
    </source>
</evidence>
<reference evidence="2 3" key="1">
    <citation type="journal article" date="2022" name="bioRxiv">
        <title>Genomics of Preaxostyla Flagellates Illuminates Evolutionary Transitions and the Path Towards Mitochondrial Loss.</title>
        <authorList>
            <person name="Novak L.V.F."/>
            <person name="Treitli S.C."/>
            <person name="Pyrih J."/>
            <person name="Halakuc P."/>
            <person name="Pipaliya S.V."/>
            <person name="Vacek V."/>
            <person name="Brzon O."/>
            <person name="Soukal P."/>
            <person name="Eme L."/>
            <person name="Dacks J.B."/>
            <person name="Karnkowska A."/>
            <person name="Elias M."/>
            <person name="Hampl V."/>
        </authorList>
    </citation>
    <scope>NUCLEOTIDE SEQUENCE [LARGE SCALE GENOMIC DNA]</scope>
    <source>
        <strain evidence="2">NAU3</strain>
        <tissue evidence="2">Gut</tissue>
    </source>
</reference>
<feature type="region of interest" description="Disordered" evidence="1">
    <location>
        <begin position="206"/>
        <end position="270"/>
    </location>
</feature>
<feature type="region of interest" description="Disordered" evidence="1">
    <location>
        <begin position="315"/>
        <end position="337"/>
    </location>
</feature>
<dbReference type="PANTHER" id="PTHR12761:SF1">
    <property type="entry name" value="BLOC-3 COMPLEX MEMBER HPS1"/>
    <property type="match status" value="1"/>
</dbReference>
<gene>
    <name evidence="2" type="ORF">BLNAU_3803</name>
</gene>
<accession>A0ABQ9YC84</accession>
<evidence type="ECO:0000256" key="1">
    <source>
        <dbReference type="SAM" id="MobiDB-lite"/>
    </source>
</evidence>
<dbReference type="InterPro" id="IPR026053">
    <property type="entry name" value="HPS1"/>
</dbReference>
<name>A0ABQ9YC84_9EUKA</name>
<comment type="caution">
    <text evidence="2">The sequence shown here is derived from an EMBL/GenBank/DDBJ whole genome shotgun (WGS) entry which is preliminary data.</text>
</comment>
<evidence type="ECO:0000313" key="3">
    <source>
        <dbReference type="Proteomes" id="UP001281761"/>
    </source>
</evidence>
<sequence>MINGELVTSYLVVNNHQSVVYCNHEELEQTGAILSIAQEMMSEFDDSVTGMVVSKYHFAFAKVEPYVFMSCTSNPLSIPFLTTQLNVLRIIIFAILGQKTNSNRLSYGEINTYKQRIGSILDSYTALILHNPAFVLQSVERPTLKQSDPGILSLIPEAFPHFTRAYLLSNTRIIQETKAKGQDDLPDEDLLLLLAHANTAILSFRPPEKASEFQTPKRDPSPVSVPIGESQIPTSPTPASSPPATSGPNSVRSEYSERVSTHPDMSQTENTLYQSPLITIEDRDSHHSPRINSSINRIDDDNQIGISLIGEKGFESSTYRSGTGMTDPSSETGEDIESQAVRQAKNKETSFGSPMDVYESELLAAHNDAIQDQPSFEAESQQVAVVKNKKDLTGFEQAQIITNELVVAPREPDPEPSEPPQPTQLLLPIQSNGNVPDPTQAQSFIESFQQVESDFFLFDETVEKRLMPIKRKVKLFLLNETIGLMVILRNKPTERSKEARKKGMIYEENMEALAQLLSSFASTLAQNYFDMIHTKISSHGIWTYRPHFKDLVHFVLVNRSTSTCISPIFYSTSSPTEASEFIHSEMWRCIHFGQNALSSGYNVAVAKSTPFIYCYTFYLVNSSKQKRAVKPPRAVGETFQYPSDPHWYRQFKRKTKDVKQQGEACELFCLYTNNVQAHEAVSCNKQLIGKLWTQQP</sequence>
<organism evidence="2 3">
    <name type="scientific">Blattamonas nauphoetae</name>
    <dbReference type="NCBI Taxonomy" id="2049346"/>
    <lineage>
        <taxon>Eukaryota</taxon>
        <taxon>Metamonada</taxon>
        <taxon>Preaxostyla</taxon>
        <taxon>Oxymonadida</taxon>
        <taxon>Blattamonas</taxon>
    </lineage>
</organism>
<dbReference type="EMBL" id="JARBJD010000017">
    <property type="protein sequence ID" value="KAK2961357.1"/>
    <property type="molecule type" value="Genomic_DNA"/>
</dbReference>